<name>A0ABU3Q1K8_9ACTN</name>
<dbReference type="PANTHER" id="PTHR30204:SF97">
    <property type="entry name" value="MERR FAMILY REGULATORY PROTEIN"/>
    <property type="match status" value="1"/>
</dbReference>
<keyword evidence="1" id="KW-0238">DNA-binding</keyword>
<dbReference type="InterPro" id="IPR009061">
    <property type="entry name" value="DNA-bd_dom_put_sf"/>
</dbReference>
<organism evidence="3 4">
    <name type="scientific">Nocardioides imazamoxiresistens</name>
    <dbReference type="NCBI Taxonomy" id="3231893"/>
    <lineage>
        <taxon>Bacteria</taxon>
        <taxon>Bacillati</taxon>
        <taxon>Actinomycetota</taxon>
        <taxon>Actinomycetes</taxon>
        <taxon>Propionibacteriales</taxon>
        <taxon>Nocardioidaceae</taxon>
        <taxon>Nocardioides</taxon>
    </lineage>
</organism>
<dbReference type="SMART" id="SM00422">
    <property type="entry name" value="HTH_MERR"/>
    <property type="match status" value="1"/>
</dbReference>
<dbReference type="Proteomes" id="UP001268542">
    <property type="component" value="Unassembled WGS sequence"/>
</dbReference>
<dbReference type="InterPro" id="IPR047057">
    <property type="entry name" value="MerR_fam"/>
</dbReference>
<dbReference type="Pfam" id="PF13411">
    <property type="entry name" value="MerR_1"/>
    <property type="match status" value="1"/>
</dbReference>
<dbReference type="RefSeq" id="WP_315736097.1">
    <property type="nucleotide sequence ID" value="NZ_JAVYII010000011.1"/>
</dbReference>
<dbReference type="InterPro" id="IPR000551">
    <property type="entry name" value="MerR-type_HTH_dom"/>
</dbReference>
<dbReference type="PANTHER" id="PTHR30204">
    <property type="entry name" value="REDOX-CYCLING DRUG-SENSING TRANSCRIPTIONAL ACTIVATOR SOXR"/>
    <property type="match status" value="1"/>
</dbReference>
<evidence type="ECO:0000313" key="3">
    <source>
        <dbReference type="EMBL" id="MDT9595404.1"/>
    </source>
</evidence>
<protein>
    <submittedName>
        <fullName evidence="3">DICT sensory domain-containing protein</fullName>
    </submittedName>
</protein>
<keyword evidence="4" id="KW-1185">Reference proteome</keyword>
<proteinExistence type="predicted"/>
<accession>A0ABU3Q1K8</accession>
<evidence type="ECO:0000259" key="2">
    <source>
        <dbReference type="PROSITE" id="PS50937"/>
    </source>
</evidence>
<dbReference type="InterPro" id="IPR019278">
    <property type="entry name" value="DICT_dom"/>
</dbReference>
<gene>
    <name evidence="3" type="ORF">RDV89_20140</name>
</gene>
<reference evidence="3 4" key="1">
    <citation type="submission" date="2023-08" db="EMBL/GenBank/DDBJ databases">
        <title>Nocardioides seae sp. nov., a bacterium isolated from a soil.</title>
        <authorList>
            <person name="Wang X."/>
        </authorList>
    </citation>
    <scope>NUCLEOTIDE SEQUENCE [LARGE SCALE GENOMIC DNA]</scope>
    <source>
        <strain evidence="3 4">YZH12</strain>
    </source>
</reference>
<dbReference type="SUPFAM" id="SSF46955">
    <property type="entry name" value="Putative DNA-binding domain"/>
    <property type="match status" value="1"/>
</dbReference>
<feature type="domain" description="HTH merR-type" evidence="2">
    <location>
        <begin position="8"/>
        <end position="77"/>
    </location>
</feature>
<dbReference type="EMBL" id="JAVYII010000011">
    <property type="protein sequence ID" value="MDT9595404.1"/>
    <property type="molecule type" value="Genomic_DNA"/>
</dbReference>
<comment type="caution">
    <text evidence="3">The sequence shown here is derived from an EMBL/GenBank/DDBJ whole genome shotgun (WGS) entry which is preliminary data.</text>
</comment>
<evidence type="ECO:0000256" key="1">
    <source>
        <dbReference type="ARBA" id="ARBA00023125"/>
    </source>
</evidence>
<dbReference type="PROSITE" id="PS50937">
    <property type="entry name" value="HTH_MERR_2"/>
    <property type="match status" value="1"/>
</dbReference>
<sequence length="302" mass="32753">MAQPAEHLLSIGALAERSGVGAATLRMWEQRHGFPTAERLPSGHRRYPAEAVELVRRVASLRDAGLRLDEAVAQVRSAPHVPARSVFADLRRSNPALPVHRLAKRTLIAMSHAIEDEFMARATAPRLFGAFQEQRFYAHAEPRWRDLARRASSTTVLAVDFPGTDDLQAHRPRRVALSPDSPLVAEWAVVCLAEDLPVALTAWELPGQDDVPDGLREFEAVWSLHPSDVSVAARVCAATAGEPLPEMSPVLSGRPGGSAADAADATALFARAVAYLDRRARQPIVATTSPRAVSSVRRASRS</sequence>
<evidence type="ECO:0000313" key="4">
    <source>
        <dbReference type="Proteomes" id="UP001268542"/>
    </source>
</evidence>
<dbReference type="Gene3D" id="1.10.1660.10">
    <property type="match status" value="1"/>
</dbReference>
<dbReference type="Pfam" id="PF10069">
    <property type="entry name" value="DICT"/>
    <property type="match status" value="1"/>
</dbReference>